<dbReference type="Gene3D" id="2.60.120.10">
    <property type="entry name" value="Jelly Rolls"/>
    <property type="match status" value="1"/>
</dbReference>
<gene>
    <name evidence="2" type="ORF">EWH70_08195</name>
</gene>
<feature type="region of interest" description="Disordered" evidence="1">
    <location>
        <begin position="109"/>
        <end position="131"/>
    </location>
</feature>
<name>A0A4Q7JAP1_9PSEU</name>
<accession>A0A4Q7JAP1</accession>
<keyword evidence="3" id="KW-1185">Reference proteome</keyword>
<dbReference type="InterPro" id="IPR011051">
    <property type="entry name" value="RmlC_Cupin_sf"/>
</dbReference>
<feature type="region of interest" description="Disordered" evidence="1">
    <location>
        <begin position="1"/>
        <end position="24"/>
    </location>
</feature>
<organism evidence="2 3">
    <name type="scientific">Amycolatopsis suaedae</name>
    <dbReference type="NCBI Taxonomy" id="2510978"/>
    <lineage>
        <taxon>Bacteria</taxon>
        <taxon>Bacillati</taxon>
        <taxon>Actinomycetota</taxon>
        <taxon>Actinomycetes</taxon>
        <taxon>Pseudonocardiales</taxon>
        <taxon>Pseudonocardiaceae</taxon>
        <taxon>Amycolatopsis</taxon>
    </lineage>
</organism>
<dbReference type="InterPro" id="IPR014710">
    <property type="entry name" value="RmlC-like_jellyroll"/>
</dbReference>
<proteinExistence type="predicted"/>
<dbReference type="Proteomes" id="UP000292003">
    <property type="component" value="Unassembled WGS sequence"/>
</dbReference>
<evidence type="ECO:0000313" key="3">
    <source>
        <dbReference type="Proteomes" id="UP000292003"/>
    </source>
</evidence>
<dbReference type="CDD" id="cd02208">
    <property type="entry name" value="cupin_RmlC-like"/>
    <property type="match status" value="1"/>
</dbReference>
<dbReference type="SUPFAM" id="SSF51182">
    <property type="entry name" value="RmlC-like cupins"/>
    <property type="match status" value="1"/>
</dbReference>
<evidence type="ECO:0000313" key="2">
    <source>
        <dbReference type="EMBL" id="RZQ64850.1"/>
    </source>
</evidence>
<evidence type="ECO:0000256" key="1">
    <source>
        <dbReference type="SAM" id="MobiDB-lite"/>
    </source>
</evidence>
<protein>
    <submittedName>
        <fullName evidence="2">Cupin domain-containing protein</fullName>
    </submittedName>
</protein>
<dbReference type="OrthoDB" id="5639206at2"/>
<reference evidence="2 3" key="1">
    <citation type="submission" date="2019-02" db="EMBL/GenBank/DDBJ databases">
        <title>Draft genome sequence of Amycolatopsis sp. 8-3EHSu isolated from roots of Suaeda maritima.</title>
        <authorList>
            <person name="Duangmal K."/>
            <person name="Chantavorakit T."/>
        </authorList>
    </citation>
    <scope>NUCLEOTIDE SEQUENCE [LARGE SCALE GENOMIC DNA]</scope>
    <source>
        <strain evidence="2 3">8-3EHSu</strain>
    </source>
</reference>
<comment type="caution">
    <text evidence="2">The sequence shown here is derived from an EMBL/GenBank/DDBJ whole genome shotgun (WGS) entry which is preliminary data.</text>
</comment>
<dbReference type="EMBL" id="SFCC01000003">
    <property type="protein sequence ID" value="RZQ64850.1"/>
    <property type="molecule type" value="Genomic_DNA"/>
</dbReference>
<sequence length="131" mass="14070">MQDFDTQHVSDAPEVPAPDGSAVRPMCTIPDAGSAALFELAPDQVSTAVSHATVQEIWYIVGGSGQMWRKQGGREQTVDLTPGTCLTIPLGTTFQFRADDHGLRAFGVTMPPWPVDSPDEARTETGPWDAT</sequence>
<dbReference type="AlphaFoldDB" id="A0A4Q7JAP1"/>
<dbReference type="RefSeq" id="WP_130474649.1">
    <property type="nucleotide sequence ID" value="NZ_SFCC01000003.1"/>
</dbReference>